<dbReference type="Gene3D" id="3.30.70.890">
    <property type="entry name" value="GHMP kinase, C-terminal domain"/>
    <property type="match status" value="1"/>
</dbReference>
<feature type="domain" description="GHMP kinase C-terminal" evidence="14">
    <location>
        <begin position="277"/>
        <end position="354"/>
    </location>
</feature>
<dbReference type="PRINTS" id="PR00959">
    <property type="entry name" value="MEVGALKINASE"/>
</dbReference>
<dbReference type="Gene3D" id="3.30.230.10">
    <property type="match status" value="1"/>
</dbReference>
<keyword evidence="9 11" id="KW-0299">Galactose metabolism</keyword>
<comment type="function">
    <text evidence="11">Catalyzes the transfer of the gamma-phosphate of ATP to D-galactose to form alpha-D-galactose-1-phosphate (Gal-1-P).</text>
</comment>
<organism evidence="16 17">
    <name type="scientific">Haloechinothrix salitolerans</name>
    <dbReference type="NCBI Taxonomy" id="926830"/>
    <lineage>
        <taxon>Bacteria</taxon>
        <taxon>Bacillati</taxon>
        <taxon>Actinomycetota</taxon>
        <taxon>Actinomycetes</taxon>
        <taxon>Pseudonocardiales</taxon>
        <taxon>Pseudonocardiaceae</taxon>
        <taxon>Haloechinothrix</taxon>
    </lineage>
</organism>
<keyword evidence="17" id="KW-1185">Reference proteome</keyword>
<feature type="binding site" evidence="11">
    <location>
        <begin position="118"/>
        <end position="124"/>
    </location>
    <ligand>
        <name>ATP</name>
        <dbReference type="ChEBI" id="CHEBI:30616"/>
    </ligand>
</feature>
<evidence type="ECO:0000256" key="3">
    <source>
        <dbReference type="ARBA" id="ARBA00022679"/>
    </source>
</evidence>
<gene>
    <name evidence="11 16" type="primary">galK</name>
    <name evidence="16" type="ORF">ACFQGD_04220</name>
</gene>
<accession>A0ABW2BVY5</accession>
<dbReference type="Proteomes" id="UP001596337">
    <property type="component" value="Unassembled WGS sequence"/>
</dbReference>
<reference evidence="17" key="1">
    <citation type="journal article" date="2019" name="Int. J. Syst. Evol. Microbiol.">
        <title>The Global Catalogue of Microorganisms (GCM) 10K type strain sequencing project: providing services to taxonomists for standard genome sequencing and annotation.</title>
        <authorList>
            <consortium name="The Broad Institute Genomics Platform"/>
            <consortium name="The Broad Institute Genome Sequencing Center for Infectious Disease"/>
            <person name="Wu L."/>
            <person name="Ma J."/>
        </authorList>
    </citation>
    <scope>NUCLEOTIDE SEQUENCE [LARGE SCALE GENOMIC DNA]</scope>
    <source>
        <strain evidence="17">KCTC 32255</strain>
    </source>
</reference>
<evidence type="ECO:0000256" key="11">
    <source>
        <dbReference type="HAMAP-Rule" id="MF_00246"/>
    </source>
</evidence>
<comment type="catalytic activity">
    <reaction evidence="11">
        <text>alpha-D-galactose + ATP = alpha-D-galactose 1-phosphate + ADP + H(+)</text>
        <dbReference type="Rhea" id="RHEA:13553"/>
        <dbReference type="ChEBI" id="CHEBI:15378"/>
        <dbReference type="ChEBI" id="CHEBI:28061"/>
        <dbReference type="ChEBI" id="CHEBI:30616"/>
        <dbReference type="ChEBI" id="CHEBI:58336"/>
        <dbReference type="ChEBI" id="CHEBI:456216"/>
        <dbReference type="EC" id="2.7.1.6"/>
    </reaction>
</comment>
<dbReference type="SUPFAM" id="SSF54211">
    <property type="entry name" value="Ribosomal protein S5 domain 2-like"/>
    <property type="match status" value="1"/>
</dbReference>
<feature type="domain" description="GHMP kinase N-terminal" evidence="13">
    <location>
        <begin position="92"/>
        <end position="174"/>
    </location>
</feature>
<dbReference type="EC" id="2.7.1.6" evidence="11 12"/>
<comment type="pathway">
    <text evidence="11">Carbohydrate metabolism; galactose metabolism.</text>
</comment>
<dbReference type="Pfam" id="PF00288">
    <property type="entry name" value="GHMP_kinases_N"/>
    <property type="match status" value="1"/>
</dbReference>
<dbReference type="PIRSF" id="PIRSF000530">
    <property type="entry name" value="Galactokinase"/>
    <property type="match status" value="1"/>
</dbReference>
<dbReference type="Pfam" id="PF10509">
    <property type="entry name" value="GalKase_gal_bdg"/>
    <property type="match status" value="1"/>
</dbReference>
<dbReference type="InterPro" id="IPR014721">
    <property type="entry name" value="Ribsml_uS5_D2-typ_fold_subgr"/>
</dbReference>
<evidence type="ECO:0000256" key="10">
    <source>
        <dbReference type="ARBA" id="ARBA00023277"/>
    </source>
</evidence>
<keyword evidence="6 11" id="KW-0418">Kinase</keyword>
<dbReference type="InterPro" id="IPR006204">
    <property type="entry name" value="GHMP_kinase_N_dom"/>
</dbReference>
<dbReference type="PRINTS" id="PR00473">
    <property type="entry name" value="GALCTOKINASE"/>
</dbReference>
<comment type="subcellular location">
    <subcellularLocation>
        <location evidence="11">Cytoplasm</location>
    </subcellularLocation>
</comment>
<keyword evidence="5 11" id="KW-0547">Nucleotide-binding</keyword>
<dbReference type="Pfam" id="PF08544">
    <property type="entry name" value="GHMP_kinases_C"/>
    <property type="match status" value="1"/>
</dbReference>
<evidence type="ECO:0000256" key="6">
    <source>
        <dbReference type="ARBA" id="ARBA00022777"/>
    </source>
</evidence>
<feature type="binding site" evidence="11">
    <location>
        <position position="124"/>
    </location>
    <ligand>
        <name>Mg(2+)</name>
        <dbReference type="ChEBI" id="CHEBI:18420"/>
    </ligand>
</feature>
<comment type="caution">
    <text evidence="16">The sequence shown here is derived from an EMBL/GenBank/DDBJ whole genome shotgun (WGS) entry which is preliminary data.</text>
</comment>
<dbReference type="InterPro" id="IPR022963">
    <property type="entry name" value="Galactokinase_bac"/>
</dbReference>
<evidence type="ECO:0000259" key="15">
    <source>
        <dbReference type="Pfam" id="PF10509"/>
    </source>
</evidence>
<feature type="binding site" evidence="11">
    <location>
        <position position="220"/>
    </location>
    <ligand>
        <name>substrate</name>
    </ligand>
</feature>
<dbReference type="SUPFAM" id="SSF55060">
    <property type="entry name" value="GHMP Kinase, C-terminal domain"/>
    <property type="match status" value="1"/>
</dbReference>
<dbReference type="NCBIfam" id="TIGR00131">
    <property type="entry name" value="gal_kin"/>
    <property type="match status" value="1"/>
</dbReference>
<evidence type="ECO:0000256" key="7">
    <source>
        <dbReference type="ARBA" id="ARBA00022840"/>
    </source>
</evidence>
<keyword evidence="2 11" id="KW-0963">Cytoplasm</keyword>
<evidence type="ECO:0000256" key="2">
    <source>
        <dbReference type="ARBA" id="ARBA00022490"/>
    </source>
</evidence>
<dbReference type="PANTHER" id="PTHR10457:SF7">
    <property type="entry name" value="GALACTOKINASE-RELATED"/>
    <property type="match status" value="1"/>
</dbReference>
<dbReference type="InterPro" id="IPR019741">
    <property type="entry name" value="Galactokinase_CS"/>
</dbReference>
<evidence type="ECO:0000256" key="5">
    <source>
        <dbReference type="ARBA" id="ARBA00022741"/>
    </source>
</evidence>
<dbReference type="InterPro" id="IPR020568">
    <property type="entry name" value="Ribosomal_Su5_D2-typ_SF"/>
</dbReference>
<evidence type="ECO:0000313" key="17">
    <source>
        <dbReference type="Proteomes" id="UP001596337"/>
    </source>
</evidence>
<keyword evidence="4 11" id="KW-0479">Metal-binding</keyword>
<dbReference type="InterPro" id="IPR006203">
    <property type="entry name" value="GHMP_knse_ATP-bd_CS"/>
</dbReference>
<dbReference type="EMBL" id="JBHSXX010000001">
    <property type="protein sequence ID" value="MFC6866343.1"/>
    <property type="molecule type" value="Genomic_DNA"/>
</dbReference>
<evidence type="ECO:0000256" key="4">
    <source>
        <dbReference type="ARBA" id="ARBA00022723"/>
    </source>
</evidence>
<evidence type="ECO:0000259" key="14">
    <source>
        <dbReference type="Pfam" id="PF08544"/>
    </source>
</evidence>
<evidence type="ECO:0000256" key="8">
    <source>
        <dbReference type="ARBA" id="ARBA00022842"/>
    </source>
</evidence>
<evidence type="ECO:0000313" key="16">
    <source>
        <dbReference type="EMBL" id="MFC6866343.1"/>
    </source>
</evidence>
<keyword evidence="8 11" id="KW-0460">Magnesium</keyword>
<keyword evidence="10 11" id="KW-0119">Carbohydrate metabolism</keyword>
<dbReference type="InterPro" id="IPR000705">
    <property type="entry name" value="Galactokinase"/>
</dbReference>
<feature type="binding site" evidence="11">
    <location>
        <position position="64"/>
    </location>
    <ligand>
        <name>ATP</name>
        <dbReference type="ChEBI" id="CHEBI:30616"/>
    </ligand>
</feature>
<feature type="active site" description="Proton acceptor" evidence="11">
    <location>
        <position position="168"/>
    </location>
</feature>
<dbReference type="HAMAP" id="MF_00246">
    <property type="entry name" value="Galactokinase"/>
    <property type="match status" value="1"/>
</dbReference>
<evidence type="ECO:0000256" key="9">
    <source>
        <dbReference type="ARBA" id="ARBA00023144"/>
    </source>
</evidence>
<evidence type="ECO:0000256" key="12">
    <source>
        <dbReference type="NCBIfam" id="TIGR00131"/>
    </source>
</evidence>
<dbReference type="InterPro" id="IPR013750">
    <property type="entry name" value="GHMP_kinase_C_dom"/>
</dbReference>
<dbReference type="InterPro" id="IPR019539">
    <property type="entry name" value="GalKase_N"/>
</dbReference>
<feature type="binding site" evidence="11">
    <location>
        <begin position="30"/>
        <end position="33"/>
    </location>
    <ligand>
        <name>substrate</name>
    </ligand>
</feature>
<feature type="domain" description="Galactokinase N-terminal" evidence="15">
    <location>
        <begin position="6"/>
        <end position="54"/>
    </location>
</feature>
<proteinExistence type="inferred from homology"/>
<dbReference type="InterPro" id="IPR006206">
    <property type="entry name" value="Mevalonate/galactokinase"/>
</dbReference>
<dbReference type="RefSeq" id="WP_345399822.1">
    <property type="nucleotide sequence ID" value="NZ_BAABLA010000094.1"/>
</dbReference>
<feature type="binding site" evidence="11">
    <location>
        <position position="156"/>
    </location>
    <ligand>
        <name>Mg(2+)</name>
        <dbReference type="ChEBI" id="CHEBI:18420"/>
    </ligand>
</feature>
<feature type="site" description="Transition state stabilizer" evidence="11">
    <location>
        <position position="24"/>
    </location>
</feature>
<sequence>MSVDAAFRREFGRSPAGTWAAPGRVNLIGEHTDYNDGYVLPIALSHHVSVTAAPRDDHMLRLVSHQADGRGELAIDDLAPGRVTGWAAYPAGVVWASRQRGHHVGGLDLLIDGDVPPGAGLSSSAALECATAMAVADLYDIDLAGRELAELARHAENEFVGVPCGVMDQAASVLCTAGHALLLDTRSMAATQVPFDPAADDLALLVIDTRAPHRLVDGAYAARRRSCERAAATLGVTALRDIDVDGLDAVLAALPTEELRARTRHVVTENARVEHFVELLRAGRLVEAGPVLTASHVSLRDDYEVTCPELDTAVEATLAAGALGARMTGGGFGGCAIALLPGARVRACVTEVHQAFERSGFAEPAAFTATPSDGARRVR</sequence>
<comment type="similarity">
    <text evidence="1 11">Belongs to the GHMP kinase family. GalK subfamily.</text>
</comment>
<keyword evidence="3 11" id="KW-0808">Transferase</keyword>
<keyword evidence="7 11" id="KW-0067">ATP-binding</keyword>
<evidence type="ECO:0000259" key="13">
    <source>
        <dbReference type="Pfam" id="PF00288"/>
    </source>
</evidence>
<evidence type="ECO:0000256" key="1">
    <source>
        <dbReference type="ARBA" id="ARBA00006566"/>
    </source>
</evidence>
<protein>
    <recommendedName>
        <fullName evidence="11 12">Galactokinase</fullName>
        <ecNumber evidence="11 12">2.7.1.6</ecNumber>
    </recommendedName>
    <alternativeName>
        <fullName evidence="11">Galactose kinase</fullName>
    </alternativeName>
</protein>
<dbReference type="PROSITE" id="PS00627">
    <property type="entry name" value="GHMP_KINASES_ATP"/>
    <property type="match status" value="1"/>
</dbReference>
<name>A0ABW2BVY5_9PSEU</name>
<dbReference type="GO" id="GO:0004335">
    <property type="term" value="F:galactokinase activity"/>
    <property type="evidence" value="ECO:0007669"/>
    <property type="project" value="UniProtKB-EC"/>
</dbReference>
<dbReference type="PANTHER" id="PTHR10457">
    <property type="entry name" value="MEVALONATE KINASE/GALACTOKINASE"/>
    <property type="match status" value="1"/>
</dbReference>
<dbReference type="InterPro" id="IPR036554">
    <property type="entry name" value="GHMP_kinase_C_sf"/>
</dbReference>
<dbReference type="PROSITE" id="PS00106">
    <property type="entry name" value="GALACTOKINASE"/>
    <property type="match status" value="1"/>
</dbReference>